<comment type="subcellular location">
    <subcellularLocation>
        <location evidence="1">Cell membrane</location>
        <topology evidence="1">Multi-pass membrane protein</topology>
    </subcellularLocation>
</comment>
<keyword evidence="6" id="KW-0325">Glycoprotein</keyword>
<dbReference type="Gene3D" id="1.20.1250.20">
    <property type="entry name" value="MFS general substrate transporter like domains"/>
    <property type="match status" value="1"/>
</dbReference>
<feature type="transmembrane region" description="Helical" evidence="8">
    <location>
        <begin position="318"/>
        <end position="339"/>
    </location>
</feature>
<dbReference type="FunFam" id="1.20.1250.20:FF:000055">
    <property type="entry name" value="Facilitated trehalose transporter Tret1-2 homolog"/>
    <property type="match status" value="1"/>
</dbReference>
<dbReference type="EMBL" id="JARQZJ010000061">
    <property type="protein sequence ID" value="KAK9879228.1"/>
    <property type="molecule type" value="Genomic_DNA"/>
</dbReference>
<keyword evidence="11" id="KW-1185">Reference proteome</keyword>
<evidence type="ECO:0000256" key="6">
    <source>
        <dbReference type="ARBA" id="ARBA00023180"/>
    </source>
</evidence>
<feature type="transmembrane region" description="Helical" evidence="8">
    <location>
        <begin position="351"/>
        <end position="375"/>
    </location>
</feature>
<feature type="transmembrane region" description="Helical" evidence="8">
    <location>
        <begin position="87"/>
        <end position="104"/>
    </location>
</feature>
<dbReference type="InterPro" id="IPR005829">
    <property type="entry name" value="Sugar_transporter_CS"/>
</dbReference>
<feature type="transmembrane region" description="Helical" evidence="8">
    <location>
        <begin position="291"/>
        <end position="311"/>
    </location>
</feature>
<keyword evidence="5 8" id="KW-0472">Membrane</keyword>
<evidence type="ECO:0000313" key="10">
    <source>
        <dbReference type="EMBL" id="KAK9879228.1"/>
    </source>
</evidence>
<feature type="transmembrane region" description="Helical" evidence="8">
    <location>
        <begin position="168"/>
        <end position="189"/>
    </location>
</feature>
<dbReference type="AlphaFoldDB" id="A0AAW1UF76"/>
<sequence length="456" mass="50030">MTGLYGKNNGFLPQFLAVLSATLNAVSDGMNYAWSSPILPRLKQKNSPIEITETDETWLEISLLIAGLIGLPLTTYLVDKIGRKQSTLAASCTCVIGWTMIAFADHVVYLYIARFMMGVAADISFISSPMYIAEISHKSFRGFLAGIVYTMSMTGTLIMYAIGPYVDFYVPSIVAGVFLITQISTLPFMPDSPYFLLVKGKFVEARNSLRRLRGKGDVEDELSEIQDNIEAERQKEKGKVSDLFTVPSIRKAVIIMAVLNGGQHLGGFTVITMNLHSILETANSEYLGENFAAVLFAGLMLIASLLALLVVDKFGRKTILILSTITTGITLVTIGLYFSLQVSQDVSSISWIPVVAVMIFAITFKLGLGIVPIVLTAELFPATVKAYGMASADAMYVIFGSLSIYIYQFLKDDAGGIYTPFYFFAGCCFLTGIFTFLFVPETKGRTLEEIQSIMRN</sequence>
<organism evidence="10 11">
    <name type="scientific">Henosepilachna vigintioctopunctata</name>
    <dbReference type="NCBI Taxonomy" id="420089"/>
    <lineage>
        <taxon>Eukaryota</taxon>
        <taxon>Metazoa</taxon>
        <taxon>Ecdysozoa</taxon>
        <taxon>Arthropoda</taxon>
        <taxon>Hexapoda</taxon>
        <taxon>Insecta</taxon>
        <taxon>Pterygota</taxon>
        <taxon>Neoptera</taxon>
        <taxon>Endopterygota</taxon>
        <taxon>Coleoptera</taxon>
        <taxon>Polyphaga</taxon>
        <taxon>Cucujiformia</taxon>
        <taxon>Coccinelloidea</taxon>
        <taxon>Coccinellidae</taxon>
        <taxon>Epilachninae</taxon>
        <taxon>Epilachnini</taxon>
        <taxon>Henosepilachna</taxon>
    </lineage>
</organism>
<feature type="transmembrane region" description="Helical" evidence="8">
    <location>
        <begin position="421"/>
        <end position="439"/>
    </location>
</feature>
<keyword evidence="3 8" id="KW-0812">Transmembrane</keyword>
<dbReference type="GO" id="GO:0022857">
    <property type="term" value="F:transmembrane transporter activity"/>
    <property type="evidence" value="ECO:0007669"/>
    <property type="project" value="InterPro"/>
</dbReference>
<gene>
    <name evidence="10" type="ORF">WA026_004075</name>
</gene>
<dbReference type="SUPFAM" id="SSF103473">
    <property type="entry name" value="MFS general substrate transporter"/>
    <property type="match status" value="1"/>
</dbReference>
<evidence type="ECO:0000256" key="3">
    <source>
        <dbReference type="ARBA" id="ARBA00022692"/>
    </source>
</evidence>
<proteinExistence type="inferred from homology"/>
<dbReference type="InterPro" id="IPR036259">
    <property type="entry name" value="MFS_trans_sf"/>
</dbReference>
<dbReference type="GO" id="GO:0005886">
    <property type="term" value="C:plasma membrane"/>
    <property type="evidence" value="ECO:0007669"/>
    <property type="project" value="UniProtKB-SubCell"/>
</dbReference>
<dbReference type="PANTHER" id="PTHR48021:SF46">
    <property type="entry name" value="MAJOR FACILITATOR SUPERFAMILY (MFS) PROFILE DOMAIN-CONTAINING PROTEIN"/>
    <property type="match status" value="1"/>
</dbReference>
<evidence type="ECO:0000256" key="8">
    <source>
        <dbReference type="SAM" id="Phobius"/>
    </source>
</evidence>
<dbReference type="InterPro" id="IPR050549">
    <property type="entry name" value="MFS_Trehalose_Transporter"/>
</dbReference>
<feature type="transmembrane region" description="Helical" evidence="8">
    <location>
        <begin position="59"/>
        <end position="78"/>
    </location>
</feature>
<comment type="similarity">
    <text evidence="7">Belongs to the major facilitator superfamily. Sugar transporter (TC 2.A.1.1) family. Trehalose transporter subfamily.</text>
</comment>
<dbReference type="PROSITE" id="PS50850">
    <property type="entry name" value="MFS"/>
    <property type="match status" value="1"/>
</dbReference>
<feature type="transmembrane region" description="Helical" evidence="8">
    <location>
        <begin position="387"/>
        <end position="409"/>
    </location>
</feature>
<comment type="caution">
    <text evidence="10">The sequence shown here is derived from an EMBL/GenBank/DDBJ whole genome shotgun (WGS) entry which is preliminary data.</text>
</comment>
<evidence type="ECO:0000256" key="1">
    <source>
        <dbReference type="ARBA" id="ARBA00004651"/>
    </source>
</evidence>
<evidence type="ECO:0000256" key="2">
    <source>
        <dbReference type="ARBA" id="ARBA00022475"/>
    </source>
</evidence>
<dbReference type="Proteomes" id="UP001431783">
    <property type="component" value="Unassembled WGS sequence"/>
</dbReference>
<reference evidence="10 11" key="1">
    <citation type="submission" date="2023-03" db="EMBL/GenBank/DDBJ databases">
        <title>Genome insight into feeding habits of ladybird beetles.</title>
        <authorList>
            <person name="Li H.-S."/>
            <person name="Huang Y.-H."/>
            <person name="Pang H."/>
        </authorList>
    </citation>
    <scope>NUCLEOTIDE SEQUENCE [LARGE SCALE GENOMIC DNA]</scope>
    <source>
        <strain evidence="10">SYSU_2023b</strain>
        <tissue evidence="10">Whole body</tissue>
    </source>
</reference>
<dbReference type="InterPro" id="IPR005828">
    <property type="entry name" value="MFS_sugar_transport-like"/>
</dbReference>
<evidence type="ECO:0000259" key="9">
    <source>
        <dbReference type="PROSITE" id="PS50850"/>
    </source>
</evidence>
<evidence type="ECO:0000256" key="4">
    <source>
        <dbReference type="ARBA" id="ARBA00022989"/>
    </source>
</evidence>
<dbReference type="InterPro" id="IPR020846">
    <property type="entry name" value="MFS_dom"/>
</dbReference>
<evidence type="ECO:0000256" key="7">
    <source>
        <dbReference type="ARBA" id="ARBA00024348"/>
    </source>
</evidence>
<feature type="transmembrane region" description="Helical" evidence="8">
    <location>
        <begin position="252"/>
        <end position="271"/>
    </location>
</feature>
<keyword evidence="4 8" id="KW-1133">Transmembrane helix</keyword>
<dbReference type="PROSITE" id="PS00216">
    <property type="entry name" value="SUGAR_TRANSPORT_1"/>
    <property type="match status" value="1"/>
</dbReference>
<protein>
    <recommendedName>
        <fullName evidence="9">Major facilitator superfamily (MFS) profile domain-containing protein</fullName>
    </recommendedName>
</protein>
<dbReference type="PANTHER" id="PTHR48021">
    <property type="match status" value="1"/>
</dbReference>
<dbReference type="PRINTS" id="PR00171">
    <property type="entry name" value="SUGRTRNSPORT"/>
</dbReference>
<dbReference type="InterPro" id="IPR003663">
    <property type="entry name" value="Sugar/inositol_transpt"/>
</dbReference>
<keyword evidence="2" id="KW-1003">Cell membrane</keyword>
<feature type="domain" description="Major facilitator superfamily (MFS) profile" evidence="9">
    <location>
        <begin position="17"/>
        <end position="443"/>
    </location>
</feature>
<name>A0AAW1UF76_9CUCU</name>
<evidence type="ECO:0000313" key="11">
    <source>
        <dbReference type="Proteomes" id="UP001431783"/>
    </source>
</evidence>
<evidence type="ECO:0000256" key="5">
    <source>
        <dbReference type="ARBA" id="ARBA00023136"/>
    </source>
</evidence>
<feature type="transmembrane region" description="Helical" evidence="8">
    <location>
        <begin position="143"/>
        <end position="162"/>
    </location>
</feature>
<dbReference type="Pfam" id="PF00083">
    <property type="entry name" value="Sugar_tr"/>
    <property type="match status" value="1"/>
</dbReference>
<accession>A0AAW1UF76</accession>